<reference evidence="2" key="1">
    <citation type="submission" date="2025-08" db="UniProtKB">
        <authorList>
            <consortium name="RefSeq"/>
        </authorList>
    </citation>
    <scope>IDENTIFICATION</scope>
    <source>
        <strain evidence="2">Tuebingen</strain>
        <tissue evidence="2">Fibroblasts and whole tissue</tissue>
    </source>
</reference>
<name>A0ACD6B5Y3_DANRE</name>
<evidence type="ECO:0000313" key="3">
    <source>
        <dbReference type="ZFIN" id="ZDB-GENE-061013-632"/>
    </source>
</evidence>
<dbReference type="AGR" id="ZFIN:ZDB-GENE-061013-632"/>
<dbReference type="Proteomes" id="UP000000437">
    <property type="component" value="Chromosome 14"/>
</dbReference>
<protein>
    <submittedName>
        <fullName evidence="2">Large ribosomal subunit protein uL18m isoform X1</fullName>
    </submittedName>
</protein>
<accession>A0ACD6B5Y3</accession>
<dbReference type="GO" id="GO:0006412">
    <property type="term" value="P:translation"/>
    <property type="evidence" value="ECO:0007669"/>
    <property type="project" value="InterPro"/>
</dbReference>
<dbReference type="PANTHER" id="PTHR12899:SF3">
    <property type="entry name" value="LARGE RIBOSOMAL SUBUNIT PROTEIN UL18M"/>
    <property type="match status" value="1"/>
</dbReference>
<gene>
    <name evidence="2 3" type="primary">mrpl18</name>
    <name evidence="2" type="synonym">zgc:153420</name>
</gene>
<dbReference type="InterPro" id="IPR036967">
    <property type="entry name" value="Ribosomal_uS11_sf"/>
</dbReference>
<dbReference type="RefSeq" id="XP_005157378.2">
    <property type="nucleotide sequence ID" value="XM_005157321.5"/>
</dbReference>
<dbReference type="GO" id="GO:0003735">
    <property type="term" value="F:structural constituent of ribosome"/>
    <property type="evidence" value="ECO:0007669"/>
    <property type="project" value="InterPro"/>
</dbReference>
<dbReference type="ZFIN" id="ZDB-GENE-061013-632">
    <property type="gene designation" value="mrpl18"/>
</dbReference>
<dbReference type="InterPro" id="IPR057268">
    <property type="entry name" value="Ribosomal_L18"/>
</dbReference>
<dbReference type="GeneTree" id="ENSGT00390000006394"/>
<dbReference type="SUPFAM" id="SSF53137">
    <property type="entry name" value="Translational machinery components"/>
    <property type="match status" value="1"/>
</dbReference>
<proteinExistence type="predicted"/>
<dbReference type="CTD" id="29074"/>
<dbReference type="Bgee" id="ENSDARG00000060199">
    <property type="expression patterns" value="Expressed in mature ovarian follicle and 22 other cell types or tissues"/>
</dbReference>
<dbReference type="CDD" id="cd00432">
    <property type="entry name" value="Ribosomal_L18_L5e"/>
    <property type="match status" value="1"/>
</dbReference>
<evidence type="ECO:0000313" key="2">
    <source>
        <dbReference type="RefSeq" id="XP_005157378.2"/>
    </source>
</evidence>
<organism evidence="1 2">
    <name type="scientific">Danio rerio</name>
    <name type="common">Zebrafish</name>
    <name type="synonym">Brachydanio rerio</name>
    <dbReference type="NCBI Taxonomy" id="7955"/>
    <lineage>
        <taxon>Eukaryota</taxon>
        <taxon>Metazoa</taxon>
        <taxon>Chordata</taxon>
        <taxon>Craniata</taxon>
        <taxon>Vertebrata</taxon>
        <taxon>Euteleostomi</taxon>
        <taxon>Actinopterygii</taxon>
        <taxon>Neopterygii</taxon>
        <taxon>Teleostei</taxon>
        <taxon>Ostariophysi</taxon>
        <taxon>Cypriniformes</taxon>
        <taxon>Danionidae</taxon>
        <taxon>Danioninae</taxon>
        <taxon>Danio</taxon>
    </lineage>
</organism>
<dbReference type="InterPro" id="IPR005484">
    <property type="entry name" value="Ribosomal_uL18_bac/plant/anim"/>
</dbReference>
<evidence type="ECO:0000313" key="1">
    <source>
        <dbReference type="Proteomes" id="UP000000437"/>
    </source>
</evidence>
<dbReference type="Gene3D" id="3.30.420.80">
    <property type="entry name" value="Ribosomal protein S11"/>
    <property type="match status" value="1"/>
</dbReference>
<keyword evidence="1" id="KW-1185">Reference proteome</keyword>
<dbReference type="GO" id="GO:1990904">
    <property type="term" value="C:ribonucleoprotein complex"/>
    <property type="evidence" value="ECO:0007669"/>
    <property type="project" value="UniProtKB-KW"/>
</dbReference>
<dbReference type="GO" id="GO:0005743">
    <property type="term" value="C:mitochondrial inner membrane"/>
    <property type="evidence" value="ECO:0007669"/>
    <property type="project" value="UniProtKB-ARBA"/>
</dbReference>
<dbReference type="OrthoDB" id="1932324at2759"/>
<sequence length="190" mass="21636">MALFSDVCRSARVLLAQCQRSAAAAAWLHCQPARKYSQAAPEPEAVVSDNEDINKTFVNRNPRNLEQMALAVKDRGWATVWPSRKYYHRLVLRRTQKHTTAEVYACDSTDPVLSCSTTEWAMKRQLGSMRSVAACRAVGEVLAQRCCEAGITRLYYREVPWMFRSEANQSFWRAMKEGGVVLNEPKQKFV</sequence>
<dbReference type="PANTHER" id="PTHR12899">
    <property type="entry name" value="39S RIBOSOMAL PROTEIN L18, MITOCHONDRIAL"/>
    <property type="match status" value="1"/>
</dbReference>
<dbReference type="FunFam" id="3.30.420.80:FF:000005">
    <property type="entry name" value="39S ribosomal protein L18, mitochondrial"/>
    <property type="match status" value="1"/>
</dbReference>
<dbReference type="GO" id="GO:0005840">
    <property type="term" value="C:ribosome"/>
    <property type="evidence" value="ECO:0007669"/>
    <property type="project" value="UniProtKB-KW"/>
</dbReference>